<evidence type="ECO:0008006" key="12">
    <source>
        <dbReference type="Google" id="ProtNLM"/>
    </source>
</evidence>
<dbReference type="PANTHER" id="PTHR43775:SF37">
    <property type="entry name" value="SI:DKEY-61P9.11"/>
    <property type="match status" value="1"/>
</dbReference>
<dbReference type="InterPro" id="IPR042104">
    <property type="entry name" value="PKS_dehydratase_sf"/>
</dbReference>
<organism evidence="10 11">
    <name type="scientific">Truncatella angustata</name>
    <dbReference type="NCBI Taxonomy" id="152316"/>
    <lineage>
        <taxon>Eukaryota</taxon>
        <taxon>Fungi</taxon>
        <taxon>Dikarya</taxon>
        <taxon>Ascomycota</taxon>
        <taxon>Pezizomycotina</taxon>
        <taxon>Sordariomycetes</taxon>
        <taxon>Xylariomycetidae</taxon>
        <taxon>Amphisphaeriales</taxon>
        <taxon>Sporocadaceae</taxon>
        <taxon>Truncatella</taxon>
    </lineage>
</organism>
<dbReference type="Pfam" id="PF02801">
    <property type="entry name" value="Ketoacyl-synt_C"/>
    <property type="match status" value="1"/>
</dbReference>
<sequence>MAIETPPSVACGEQSKMEVVYFSNEFPNEDLQDLLRRLHRHSKDRQHHILARFFEGATRVVREELRLIPASLKALIPTFESVLEFGDYPDLRKGPLGGSIDGILLCLVELGAFIGYFEKQAEFDFDPQTTCLSGLGIGLLASAAISLASTLADIATTGAEVVRIAFRLGIHVTEVSENLEPRDTSRQPDSWACVIPDVLPSDVQRELDIVHKNEGTAELSKIFISARSPTSVTISGRPSSLTALFRDHDFFRNNKYIYLPVFSGLCHAAHIYGHENVRSIVHTPQLEQLDSKFVPTIMVLSTGTGNPYSTKSALELLEQVVYEILTKAIEWSNVVNAITYIAGDCRATECEVFMFQMSRPVLELTESLEKLPELSTTTRAITPWISSSSGQSETPRGPMQSKIAIVGMSCRLPGGATDTEGFWNILEQGLDVHREIPADRFDVSTHCDETGKKMNTSHTRYGCFIDHPGLFDGAFFNMSPRECEQTDPMQRLALVTAYEALERSGFVPNRTRSTNLHRVGTFYGQAADDYREVNAGQEVDTYYIPGGCRAFGPGRINYFFKFCGPSFSIDTACSSSLATIQTACTSLWAADCDTAVAGGMNVLTNSDGFAGLSKGHFLTKGPNACKTWDAEADGYCRADGVGSVVLKRLEDAEADNDPILGVILSAGTNHSAEAISITHPHAGAQSMLMRQISNRAGLNPLDVSYVEMHGTGTQAGDLVEIKSVTDVFAPSNRHRNQPLYIGAVKSNIGHSEAAAGVTALLKVLLMFEKNKIPRHIGVKTGVVNPGFPKDLEKRKVYIPFEEQPWPHVLGKKRVAIVNNFSAAGGNSSLAVEEAPIRERTHKDPRTTHVIAVSAKSSVSLKGNVEQLIAYLEANRDVHLSDLSYTTTARRYHHKYRVVLSASDINTAKQVLSAAYATVEQTKPISALSAPSVVFAFTGQGASHKSANVQFFHYSNAFRTHILHLDALALRCGFPSFISAIDGSFPEDHTHSPLVTQLALTCTQIALAKYWSSLGIKPNLVIGHSLGEYAALCVAGVLSASDAIFLVGHRAKLLEQRCQVGSHKMMAVKASLSNIEKSLEGTKLQYEVACINGPIEIVLSGPSTEIEAVGNALKAAGHRCIILDVSFAFHSSQTDPILEDFETTAKQSVVFKAPNLPVISPLLRKVVFGAKSINANYLSRSTRETVDFVSALQTAQKLNLVDEKTVWVELGPHPVCVNFVKSSIPGTITTVPTLRRGEDSWTTMARSLGELHCRGIEIDWNEFHRPFEGAHMVLNLPTYKWNDRNYWLQYNGNWALTKGNTFYLSDSPASLRGSDSGLHTSTVQHIIEETIEGAAGMVVMQSDLLQHDMLAAVHGHQMNGCGVVTSSIHADIAFTLGNYLYRKFYSSATKVSVNMNVANLVVVKGLVAKKKHDTTQFLRVSIKTTDINTNHAELQWHNVQDNGMPEDEPFATADLYYEDAEEWLSSWSPIGHLVQSRVDTLKRMASDGTANQLSHKMAYALFKHNLVDYAEKYRGMQSVTMHELEAFADVTLKSEGTGTWTMPPHFIDSVAHLAGCIMNTSDAIDQKANFCVTPGWRSMRFARPLVAGGKYRSYVKMIPTAEDPSIYLGDLYVMQDDSIMGMVGGMKFRRYPRILLNKFFSAPEDHSATLAKVPKQLQNPEPAHAQGPKKSAPLTSNPVVVAPKTSSSEKMAPHMAEIVLPTVPDIATEQDTSDEDDNTISKAMALIAREAGILVSDLQDDAMFSDLGLDSLLSLVVAEKFREELGITASGGLFLEYPLVGDLKTWLKEYYS</sequence>
<keyword evidence="1" id="KW-0596">Phosphopantetheine</keyword>
<accession>A0A9P9A1U9</accession>
<feature type="region of interest" description="N-terminal hotdog fold" evidence="5">
    <location>
        <begin position="1323"/>
        <end position="1461"/>
    </location>
</feature>
<evidence type="ECO:0000256" key="2">
    <source>
        <dbReference type="ARBA" id="ARBA00022553"/>
    </source>
</evidence>
<dbReference type="RefSeq" id="XP_045962708.1">
    <property type="nucleotide sequence ID" value="XM_046106977.1"/>
</dbReference>
<dbReference type="PROSITE" id="PS50075">
    <property type="entry name" value="CARRIER"/>
    <property type="match status" value="1"/>
</dbReference>
<keyword evidence="4" id="KW-0511">Multifunctional enzyme</keyword>
<evidence type="ECO:0000256" key="4">
    <source>
        <dbReference type="ARBA" id="ARBA00023268"/>
    </source>
</evidence>
<dbReference type="Pfam" id="PF00698">
    <property type="entry name" value="Acyl_transf_1"/>
    <property type="match status" value="1"/>
</dbReference>
<dbReference type="GO" id="GO:0044550">
    <property type="term" value="P:secondary metabolite biosynthetic process"/>
    <property type="evidence" value="ECO:0007669"/>
    <property type="project" value="TreeGrafter"/>
</dbReference>
<dbReference type="Pfam" id="PF22621">
    <property type="entry name" value="CurL-like_PKS_C"/>
    <property type="match status" value="1"/>
</dbReference>
<dbReference type="GeneID" id="70135868"/>
<dbReference type="OrthoDB" id="329835at2759"/>
<dbReference type="InterPro" id="IPR009081">
    <property type="entry name" value="PP-bd_ACP"/>
</dbReference>
<dbReference type="InterPro" id="IPR020841">
    <property type="entry name" value="PKS_Beta-ketoAc_synthase_dom"/>
</dbReference>
<dbReference type="FunFam" id="3.10.129.110:FF:000001">
    <property type="entry name" value="Sterigmatocystin biosynthesis polyketide synthase"/>
    <property type="match status" value="1"/>
</dbReference>
<feature type="region of interest" description="Disordered" evidence="6">
    <location>
        <begin position="1658"/>
        <end position="1679"/>
    </location>
</feature>
<evidence type="ECO:0000256" key="6">
    <source>
        <dbReference type="SAM" id="MobiDB-lite"/>
    </source>
</evidence>
<dbReference type="InterPro" id="IPR049900">
    <property type="entry name" value="PKS_mFAS_DH"/>
</dbReference>
<dbReference type="SMART" id="SM00827">
    <property type="entry name" value="PKS_AT"/>
    <property type="match status" value="1"/>
</dbReference>
<dbReference type="SMART" id="SM00825">
    <property type="entry name" value="PKS_KS"/>
    <property type="match status" value="1"/>
</dbReference>
<dbReference type="CDD" id="cd00833">
    <property type="entry name" value="PKS"/>
    <property type="match status" value="1"/>
</dbReference>
<keyword evidence="2" id="KW-0597">Phosphoprotein</keyword>
<dbReference type="InterPro" id="IPR016039">
    <property type="entry name" value="Thiolase-like"/>
</dbReference>
<dbReference type="SUPFAM" id="SSF47336">
    <property type="entry name" value="ACP-like"/>
    <property type="match status" value="1"/>
</dbReference>
<dbReference type="InterPro" id="IPR014043">
    <property type="entry name" value="Acyl_transferase_dom"/>
</dbReference>
<reference evidence="10" key="1">
    <citation type="journal article" date="2021" name="Nat. Commun.">
        <title>Genetic determinants of endophytism in the Arabidopsis root mycobiome.</title>
        <authorList>
            <person name="Mesny F."/>
            <person name="Miyauchi S."/>
            <person name="Thiergart T."/>
            <person name="Pickel B."/>
            <person name="Atanasova L."/>
            <person name="Karlsson M."/>
            <person name="Huettel B."/>
            <person name="Barry K.W."/>
            <person name="Haridas S."/>
            <person name="Chen C."/>
            <person name="Bauer D."/>
            <person name="Andreopoulos W."/>
            <person name="Pangilinan J."/>
            <person name="LaButti K."/>
            <person name="Riley R."/>
            <person name="Lipzen A."/>
            <person name="Clum A."/>
            <person name="Drula E."/>
            <person name="Henrissat B."/>
            <person name="Kohler A."/>
            <person name="Grigoriev I.V."/>
            <person name="Martin F.M."/>
            <person name="Hacquard S."/>
        </authorList>
    </citation>
    <scope>NUCLEOTIDE SEQUENCE</scope>
    <source>
        <strain evidence="10">MPI-SDFR-AT-0073</strain>
    </source>
</reference>
<dbReference type="Pfam" id="PF00550">
    <property type="entry name" value="PP-binding"/>
    <property type="match status" value="1"/>
</dbReference>
<dbReference type="GO" id="GO:0004312">
    <property type="term" value="F:fatty acid synthase activity"/>
    <property type="evidence" value="ECO:0007669"/>
    <property type="project" value="TreeGrafter"/>
</dbReference>
<dbReference type="EMBL" id="JAGPXC010000002">
    <property type="protein sequence ID" value="KAH6658474.1"/>
    <property type="molecule type" value="Genomic_DNA"/>
</dbReference>
<dbReference type="InterPro" id="IPR014031">
    <property type="entry name" value="Ketoacyl_synth_C"/>
</dbReference>
<dbReference type="Pfam" id="PF16073">
    <property type="entry name" value="SAT"/>
    <property type="match status" value="1"/>
</dbReference>
<dbReference type="Pfam" id="PF00109">
    <property type="entry name" value="ketoacyl-synt"/>
    <property type="match status" value="1"/>
</dbReference>
<keyword evidence="11" id="KW-1185">Reference proteome</keyword>
<keyword evidence="3" id="KW-0808">Transferase</keyword>
<feature type="domain" description="Carrier" evidence="7">
    <location>
        <begin position="1713"/>
        <end position="1790"/>
    </location>
</feature>
<protein>
    <recommendedName>
        <fullName evidence="12">Polyketide synthase</fullName>
    </recommendedName>
</protein>
<dbReference type="FunFam" id="3.40.47.10:FF:000031">
    <property type="entry name" value="Sterigmatocystin biosynthesis polyketide synthase"/>
    <property type="match status" value="1"/>
</dbReference>
<dbReference type="InterPro" id="IPR016035">
    <property type="entry name" value="Acyl_Trfase/lysoPLipase"/>
</dbReference>
<gene>
    <name evidence="10" type="ORF">BKA67DRAFT_656663</name>
</gene>
<dbReference type="Gene3D" id="3.40.366.10">
    <property type="entry name" value="Malonyl-Coenzyme A Acyl Carrier Protein, domain 2"/>
    <property type="match status" value="2"/>
</dbReference>
<dbReference type="Gene3D" id="3.40.47.10">
    <property type="match status" value="1"/>
</dbReference>
<dbReference type="GO" id="GO:0006633">
    <property type="term" value="P:fatty acid biosynthetic process"/>
    <property type="evidence" value="ECO:0007669"/>
    <property type="project" value="InterPro"/>
</dbReference>
<evidence type="ECO:0000259" key="9">
    <source>
        <dbReference type="PROSITE" id="PS52019"/>
    </source>
</evidence>
<dbReference type="FunFam" id="3.40.366.10:FF:000002">
    <property type="entry name" value="Probable polyketide synthase 2"/>
    <property type="match status" value="1"/>
</dbReference>
<dbReference type="InterPro" id="IPR036736">
    <property type="entry name" value="ACP-like_sf"/>
</dbReference>
<dbReference type="Pfam" id="PF14765">
    <property type="entry name" value="PS-DH"/>
    <property type="match status" value="1"/>
</dbReference>
<dbReference type="FunFam" id="3.40.366.10:FF:000017">
    <property type="entry name" value="Non-reducing polyketide synthase aptA"/>
    <property type="match status" value="1"/>
</dbReference>
<dbReference type="Proteomes" id="UP000758603">
    <property type="component" value="Unassembled WGS sequence"/>
</dbReference>
<dbReference type="PROSITE" id="PS00606">
    <property type="entry name" value="KS3_1"/>
    <property type="match status" value="1"/>
</dbReference>
<evidence type="ECO:0000256" key="5">
    <source>
        <dbReference type="PROSITE-ProRule" id="PRU01363"/>
    </source>
</evidence>
<feature type="domain" description="PKS/mFAS DH" evidence="9">
    <location>
        <begin position="1323"/>
        <end position="1636"/>
    </location>
</feature>
<dbReference type="PANTHER" id="PTHR43775">
    <property type="entry name" value="FATTY ACID SYNTHASE"/>
    <property type="match status" value="1"/>
</dbReference>
<evidence type="ECO:0000313" key="11">
    <source>
        <dbReference type="Proteomes" id="UP000758603"/>
    </source>
</evidence>
<dbReference type="Gene3D" id="3.10.129.110">
    <property type="entry name" value="Polyketide synthase dehydratase"/>
    <property type="match status" value="1"/>
</dbReference>
<dbReference type="InterPro" id="IPR001227">
    <property type="entry name" value="Ac_transferase_dom_sf"/>
</dbReference>
<dbReference type="PROSITE" id="PS52004">
    <property type="entry name" value="KS3_2"/>
    <property type="match status" value="1"/>
</dbReference>
<evidence type="ECO:0000259" key="7">
    <source>
        <dbReference type="PROSITE" id="PS50075"/>
    </source>
</evidence>
<feature type="domain" description="Ketosynthase family 3 (KS3)" evidence="8">
    <location>
        <begin position="400"/>
        <end position="833"/>
    </location>
</feature>
<dbReference type="SUPFAM" id="SSF52151">
    <property type="entry name" value="FabD/lysophospholipase-like"/>
    <property type="match status" value="1"/>
</dbReference>
<dbReference type="Gene3D" id="1.10.1200.10">
    <property type="entry name" value="ACP-like"/>
    <property type="match status" value="1"/>
</dbReference>
<dbReference type="InterPro" id="IPR049551">
    <property type="entry name" value="PKS_DH_C"/>
</dbReference>
<comment type="caution">
    <text evidence="10">The sequence shown here is derived from an EMBL/GenBank/DDBJ whole genome shotgun (WGS) entry which is preliminary data.</text>
</comment>
<feature type="active site" description="Proton acceptor; for dehydratase activity" evidence="5">
    <location>
        <position position="1355"/>
    </location>
</feature>
<dbReference type="InterPro" id="IPR014030">
    <property type="entry name" value="Ketoacyl_synth_N"/>
</dbReference>
<name>A0A9P9A1U9_9PEZI</name>
<proteinExistence type="predicted"/>
<evidence type="ECO:0000313" key="10">
    <source>
        <dbReference type="EMBL" id="KAH6658474.1"/>
    </source>
</evidence>
<dbReference type="SUPFAM" id="SSF55048">
    <property type="entry name" value="Probable ACP-binding domain of malonyl-CoA ACP transacylase"/>
    <property type="match status" value="1"/>
</dbReference>
<dbReference type="InterPro" id="IPR030918">
    <property type="entry name" value="PT_fungal_PKS"/>
</dbReference>
<dbReference type="NCBIfam" id="TIGR04532">
    <property type="entry name" value="PT_fungal_PKS"/>
    <property type="match status" value="1"/>
</dbReference>
<dbReference type="InterPro" id="IPR016036">
    <property type="entry name" value="Malonyl_transacylase_ACP-bd"/>
</dbReference>
<dbReference type="SUPFAM" id="SSF53901">
    <property type="entry name" value="Thiolase-like"/>
    <property type="match status" value="1"/>
</dbReference>
<evidence type="ECO:0000256" key="3">
    <source>
        <dbReference type="ARBA" id="ARBA00022679"/>
    </source>
</evidence>
<evidence type="ECO:0000259" key="8">
    <source>
        <dbReference type="PROSITE" id="PS52004"/>
    </source>
</evidence>
<dbReference type="FunFam" id="1.10.1200.10:FF:000011">
    <property type="entry name" value="Sterigmatocystin biosynthesis polyketide synthase"/>
    <property type="match status" value="1"/>
</dbReference>
<dbReference type="InterPro" id="IPR050091">
    <property type="entry name" value="PKS_NRPS_Biosynth_Enz"/>
</dbReference>
<dbReference type="InterPro" id="IPR018201">
    <property type="entry name" value="Ketoacyl_synth_AS"/>
</dbReference>
<feature type="active site" description="Proton donor; for dehydratase activity" evidence="5">
    <location>
        <position position="1547"/>
    </location>
</feature>
<feature type="region of interest" description="C-terminal hotdog fold" evidence="5">
    <location>
        <begin position="1488"/>
        <end position="1636"/>
    </location>
</feature>
<dbReference type="GO" id="GO:0004315">
    <property type="term" value="F:3-oxoacyl-[acyl-carrier-protein] synthase activity"/>
    <property type="evidence" value="ECO:0007669"/>
    <property type="project" value="InterPro"/>
</dbReference>
<evidence type="ECO:0000256" key="1">
    <source>
        <dbReference type="ARBA" id="ARBA00022450"/>
    </source>
</evidence>
<dbReference type="Gene3D" id="3.30.70.3290">
    <property type="match status" value="1"/>
</dbReference>
<dbReference type="PROSITE" id="PS52019">
    <property type="entry name" value="PKS_MFAS_DH"/>
    <property type="match status" value="1"/>
</dbReference>
<dbReference type="InterPro" id="IPR032088">
    <property type="entry name" value="SAT"/>
</dbReference>